<organism evidence="1 2">
    <name type="scientific">Hominimerdicola aceti</name>
    <dbReference type="NCBI Taxonomy" id="2981726"/>
    <lineage>
        <taxon>Bacteria</taxon>
        <taxon>Bacillati</taxon>
        <taxon>Bacillota</taxon>
        <taxon>Clostridia</taxon>
        <taxon>Eubacteriales</taxon>
        <taxon>Oscillospiraceae</taxon>
        <taxon>Hominimerdicola</taxon>
    </lineage>
</organism>
<name>A0AAE3IGU4_9FIRM</name>
<dbReference type="RefSeq" id="WP_267300706.1">
    <property type="nucleotide sequence ID" value="NZ_JAOQJZ010000004.1"/>
</dbReference>
<sequence length="104" mass="11468">MGSGIPVWSDLTISDGLKYISGSYKIAMVYSGDNSPMLVLENKHSYSWDICISASEVSSGVAFYSYDDIAQAFSNYGVSIYDMGQLHIFTSNYTEIYEVYAAPV</sequence>
<comment type="caution">
    <text evidence="1">The sequence shown here is derived from an EMBL/GenBank/DDBJ whole genome shotgun (WGS) entry which is preliminary data.</text>
</comment>
<protein>
    <submittedName>
        <fullName evidence="1">Uncharacterized protein</fullName>
    </submittedName>
</protein>
<dbReference type="Proteomes" id="UP001208131">
    <property type="component" value="Unassembled WGS sequence"/>
</dbReference>
<proteinExistence type="predicted"/>
<evidence type="ECO:0000313" key="1">
    <source>
        <dbReference type="EMBL" id="MCU6705354.1"/>
    </source>
</evidence>
<dbReference type="AlphaFoldDB" id="A0AAE3IGU4"/>
<accession>A0AAE3IGU4</accession>
<evidence type="ECO:0000313" key="2">
    <source>
        <dbReference type="Proteomes" id="UP001208131"/>
    </source>
</evidence>
<dbReference type="EMBL" id="JAOQJZ010000004">
    <property type="protein sequence ID" value="MCU6705354.1"/>
    <property type="molecule type" value="Genomic_DNA"/>
</dbReference>
<keyword evidence="2" id="KW-1185">Reference proteome</keyword>
<reference evidence="1 2" key="1">
    <citation type="journal article" date="2021" name="ISME Commun">
        <title>Automated analysis of genomic sequences facilitates high-throughput and comprehensive description of bacteria.</title>
        <authorList>
            <person name="Hitch T.C.A."/>
        </authorList>
    </citation>
    <scope>NUCLEOTIDE SEQUENCE [LARGE SCALE GENOMIC DNA]</scope>
    <source>
        <strain evidence="1 2">Sanger_31</strain>
    </source>
</reference>
<gene>
    <name evidence="1" type="ORF">OCV57_05355</name>
</gene>